<feature type="region of interest" description="Disordered" evidence="1">
    <location>
        <begin position="286"/>
        <end position="382"/>
    </location>
</feature>
<sequence length="423" mass="45819">MDAAGLAQMNTNNFNNQSNGLATPASGLASRRGGQNLKPLSLASPPAGQQDNGVPTPRTSRSHLLAGLRTAPKSATASTFANSSSMASPTAQTFSNRNSIAGSIYSQGSNAYTAPKTALPQYGQQQAYNQMMNINQQQQQFTTEQVLAPPEIHVDDQDQMDPQLYAQLVATNMYLAQQQRALQQELLNIQVAAQQFQGLNMGGAQQQMQMQMQQQQMAMYQHQQRVQSMQQSMLGAMGNQQQMQQQQQQQVYAYVDPMTGQTKYYVDPNAGQSNMAAFIDQSQFAQGYGSHQQTPQNNTPRVQSAEEVHTPITDNESDSGRSGSGSLSGDMECSLPSSRTSTNGSWGAIGSDRPGSRQKTRKSLDSVSSATSGCESERDNSFASVFKNAGQKTEVEMAESQRKAPMLVLTSAEKRKSGPLAMP</sequence>
<feature type="region of interest" description="Disordered" evidence="1">
    <location>
        <begin position="1"/>
        <end position="92"/>
    </location>
</feature>
<proteinExistence type="predicted"/>
<keyword evidence="3" id="KW-1185">Reference proteome</keyword>
<reference evidence="2 3" key="1">
    <citation type="submission" date="2015-05" db="EMBL/GenBank/DDBJ databases">
        <authorList>
            <person name="Wang D.B."/>
            <person name="Wang M."/>
        </authorList>
    </citation>
    <scope>NUCLEOTIDE SEQUENCE [LARGE SCALE GENOMIC DNA]</scope>
    <source>
        <strain evidence="2">VL1</strain>
    </source>
</reference>
<feature type="compositionally biased region" description="Low complexity" evidence="1">
    <location>
        <begin position="10"/>
        <end position="19"/>
    </location>
</feature>
<feature type="compositionally biased region" description="Polar residues" evidence="1">
    <location>
        <begin position="286"/>
        <end position="302"/>
    </location>
</feature>
<feature type="region of interest" description="Disordered" evidence="1">
    <location>
        <begin position="394"/>
        <end position="423"/>
    </location>
</feature>
<feature type="compositionally biased region" description="Low complexity" evidence="1">
    <location>
        <begin position="320"/>
        <end position="329"/>
    </location>
</feature>
<feature type="compositionally biased region" description="Polar residues" evidence="1">
    <location>
        <begin position="365"/>
        <end position="374"/>
    </location>
</feature>
<feature type="compositionally biased region" description="Polar residues" evidence="1">
    <location>
        <begin position="335"/>
        <end position="345"/>
    </location>
</feature>
<protein>
    <submittedName>
        <fullName evidence="2">Uncharacterized protein</fullName>
    </submittedName>
</protein>
<feature type="compositionally biased region" description="Polar residues" evidence="1">
    <location>
        <begin position="47"/>
        <end position="59"/>
    </location>
</feature>
<organism evidence="2 3">
    <name type="scientific">Verticillium longisporum</name>
    <name type="common">Verticillium dahliae var. longisporum</name>
    <dbReference type="NCBI Taxonomy" id="100787"/>
    <lineage>
        <taxon>Eukaryota</taxon>
        <taxon>Fungi</taxon>
        <taxon>Dikarya</taxon>
        <taxon>Ascomycota</taxon>
        <taxon>Pezizomycotina</taxon>
        <taxon>Sordariomycetes</taxon>
        <taxon>Hypocreomycetidae</taxon>
        <taxon>Glomerellales</taxon>
        <taxon>Plectosphaerellaceae</taxon>
        <taxon>Verticillium</taxon>
    </lineage>
</organism>
<dbReference type="EMBL" id="CVQH01025972">
    <property type="protein sequence ID" value="CRK39788.1"/>
    <property type="molecule type" value="Genomic_DNA"/>
</dbReference>
<feature type="compositionally biased region" description="Low complexity" evidence="1">
    <location>
        <begin position="74"/>
        <end position="88"/>
    </location>
</feature>
<evidence type="ECO:0000313" key="2">
    <source>
        <dbReference type="EMBL" id="CRK39788.1"/>
    </source>
</evidence>
<dbReference type="AlphaFoldDB" id="A0A0G4N011"/>
<dbReference type="Proteomes" id="UP000044602">
    <property type="component" value="Unassembled WGS sequence"/>
</dbReference>
<evidence type="ECO:0000313" key="3">
    <source>
        <dbReference type="Proteomes" id="UP000044602"/>
    </source>
</evidence>
<accession>A0A0G4N011</accession>
<name>A0A0G4N011_VERLO</name>
<gene>
    <name evidence="2" type="ORF">BN1708_008014</name>
</gene>
<evidence type="ECO:0000256" key="1">
    <source>
        <dbReference type="SAM" id="MobiDB-lite"/>
    </source>
</evidence>